<protein>
    <submittedName>
        <fullName evidence="3">VanZ family protein</fullName>
    </submittedName>
</protein>
<evidence type="ECO:0000259" key="2">
    <source>
        <dbReference type="Pfam" id="PF04892"/>
    </source>
</evidence>
<feature type="transmembrane region" description="Helical" evidence="1">
    <location>
        <begin position="101"/>
        <end position="118"/>
    </location>
</feature>
<keyword evidence="1" id="KW-0472">Membrane</keyword>
<organism evidence="3 4">
    <name type="scientific">Caproiciproducens faecalis</name>
    <dbReference type="NCBI Taxonomy" id="2820301"/>
    <lineage>
        <taxon>Bacteria</taxon>
        <taxon>Bacillati</taxon>
        <taxon>Bacillota</taxon>
        <taxon>Clostridia</taxon>
        <taxon>Eubacteriales</taxon>
        <taxon>Acutalibacteraceae</taxon>
        <taxon>Caproiciproducens</taxon>
    </lineage>
</organism>
<keyword evidence="1" id="KW-1133">Transmembrane helix</keyword>
<dbReference type="Pfam" id="PF04892">
    <property type="entry name" value="VanZ"/>
    <property type="match status" value="1"/>
</dbReference>
<name>A0ABS7DIY6_9FIRM</name>
<sequence length="158" mass="17336">MYLLALTWLILFKLQFSIPVTKEGRVVNLIPLLGSFGNNGVIRFAEIRVNILAFIPLGIYTCMLKAKWPFVKKVLAIVGLTSAFEIIQFIFAIGRADITDVLSNTLGGIIGIGIYALLSKALKGRTNKVITVLAAVFTVLAVLLVALLLISHRWVIIK</sequence>
<dbReference type="PANTHER" id="PTHR36834">
    <property type="entry name" value="MEMBRANE PROTEIN-RELATED"/>
    <property type="match status" value="1"/>
</dbReference>
<gene>
    <name evidence="3" type="ORF">J5W02_00380</name>
</gene>
<reference evidence="3 4" key="1">
    <citation type="submission" date="2021-03" db="EMBL/GenBank/DDBJ databases">
        <title>Caproiciproducens sp. nov. isolated from feces of cow.</title>
        <authorList>
            <person name="Choi J.-Y."/>
        </authorList>
    </citation>
    <scope>NUCLEOTIDE SEQUENCE [LARGE SCALE GENOMIC DNA]</scope>
    <source>
        <strain evidence="3 4">AGMB10547</strain>
    </source>
</reference>
<proteinExistence type="predicted"/>
<evidence type="ECO:0000313" key="3">
    <source>
        <dbReference type="EMBL" id="MBW7571256.1"/>
    </source>
</evidence>
<dbReference type="InterPro" id="IPR053150">
    <property type="entry name" value="Teicoplanin_resist-assoc"/>
</dbReference>
<keyword evidence="4" id="KW-1185">Reference proteome</keyword>
<feature type="domain" description="VanZ-like" evidence="2">
    <location>
        <begin position="1"/>
        <end position="118"/>
    </location>
</feature>
<evidence type="ECO:0000256" key="1">
    <source>
        <dbReference type="SAM" id="Phobius"/>
    </source>
</evidence>
<dbReference type="EMBL" id="JAGFNZ010000001">
    <property type="protein sequence ID" value="MBW7571256.1"/>
    <property type="molecule type" value="Genomic_DNA"/>
</dbReference>
<feature type="transmembrane region" description="Helical" evidence="1">
    <location>
        <begin position="130"/>
        <end position="150"/>
    </location>
</feature>
<evidence type="ECO:0000313" key="4">
    <source>
        <dbReference type="Proteomes" id="UP000719942"/>
    </source>
</evidence>
<comment type="caution">
    <text evidence="3">The sequence shown here is derived from an EMBL/GenBank/DDBJ whole genome shotgun (WGS) entry which is preliminary data.</text>
</comment>
<accession>A0ABS7DIY6</accession>
<feature type="transmembrane region" description="Helical" evidence="1">
    <location>
        <begin position="41"/>
        <end position="62"/>
    </location>
</feature>
<dbReference type="Proteomes" id="UP000719942">
    <property type="component" value="Unassembled WGS sequence"/>
</dbReference>
<dbReference type="InterPro" id="IPR006976">
    <property type="entry name" value="VanZ-like"/>
</dbReference>
<dbReference type="PANTHER" id="PTHR36834:SF2">
    <property type="entry name" value="MEMBRANE PROTEIN"/>
    <property type="match status" value="1"/>
</dbReference>
<keyword evidence="1" id="KW-0812">Transmembrane</keyword>
<feature type="transmembrane region" description="Helical" evidence="1">
    <location>
        <begin position="74"/>
        <end position="95"/>
    </location>
</feature>